<sequence>MTYILKSLNGNGVSSETVSTSLSTSCYPEFAAEVFVATGSFSFLDMVEETRKLYMDISIGFVGLMSEIIVIVCWMTLALTMMVNYTEIEENVAYSVIFGQSELIGAWYDIVAMEISSMGMKLMRLTLVLHRIKNPMQ</sequence>
<dbReference type="Proteomes" id="UP001396334">
    <property type="component" value="Unassembled WGS sequence"/>
</dbReference>
<keyword evidence="3" id="KW-1185">Reference proteome</keyword>
<keyword evidence="1" id="KW-0812">Transmembrane</keyword>
<reference evidence="2 3" key="1">
    <citation type="journal article" date="2024" name="G3 (Bethesda)">
        <title>Genome assembly of Hibiscus sabdariffa L. provides insights into metabolisms of medicinal natural products.</title>
        <authorList>
            <person name="Kim T."/>
        </authorList>
    </citation>
    <scope>NUCLEOTIDE SEQUENCE [LARGE SCALE GENOMIC DNA]</scope>
    <source>
        <strain evidence="2">TK-2024</strain>
        <tissue evidence="2">Old leaves</tissue>
    </source>
</reference>
<comment type="caution">
    <text evidence="2">The sequence shown here is derived from an EMBL/GenBank/DDBJ whole genome shotgun (WGS) entry which is preliminary data.</text>
</comment>
<proteinExistence type="predicted"/>
<gene>
    <name evidence="2" type="ORF">V6N11_064966</name>
</gene>
<keyword evidence="1" id="KW-1133">Transmembrane helix</keyword>
<protein>
    <submittedName>
        <fullName evidence="2">Uncharacterized protein</fullName>
    </submittedName>
</protein>
<evidence type="ECO:0000313" key="2">
    <source>
        <dbReference type="EMBL" id="KAK9025067.1"/>
    </source>
</evidence>
<keyword evidence="1" id="KW-0472">Membrane</keyword>
<evidence type="ECO:0000256" key="1">
    <source>
        <dbReference type="SAM" id="Phobius"/>
    </source>
</evidence>
<name>A0ABR2SIU7_9ROSI</name>
<feature type="transmembrane region" description="Helical" evidence="1">
    <location>
        <begin position="59"/>
        <end position="83"/>
    </location>
</feature>
<accession>A0ABR2SIU7</accession>
<organism evidence="2 3">
    <name type="scientific">Hibiscus sabdariffa</name>
    <name type="common">roselle</name>
    <dbReference type="NCBI Taxonomy" id="183260"/>
    <lineage>
        <taxon>Eukaryota</taxon>
        <taxon>Viridiplantae</taxon>
        <taxon>Streptophyta</taxon>
        <taxon>Embryophyta</taxon>
        <taxon>Tracheophyta</taxon>
        <taxon>Spermatophyta</taxon>
        <taxon>Magnoliopsida</taxon>
        <taxon>eudicotyledons</taxon>
        <taxon>Gunneridae</taxon>
        <taxon>Pentapetalae</taxon>
        <taxon>rosids</taxon>
        <taxon>malvids</taxon>
        <taxon>Malvales</taxon>
        <taxon>Malvaceae</taxon>
        <taxon>Malvoideae</taxon>
        <taxon>Hibiscus</taxon>
    </lineage>
</organism>
<evidence type="ECO:0000313" key="3">
    <source>
        <dbReference type="Proteomes" id="UP001396334"/>
    </source>
</evidence>
<feature type="transmembrane region" description="Helical" evidence="1">
    <location>
        <begin position="103"/>
        <end position="123"/>
    </location>
</feature>
<dbReference type="EMBL" id="JBBPBN010000014">
    <property type="protein sequence ID" value="KAK9025067.1"/>
    <property type="molecule type" value="Genomic_DNA"/>
</dbReference>